<accession>A0A8T2VC27</accession>
<dbReference type="AlphaFoldDB" id="A0A8T2VC27"/>
<comment type="caution">
    <text evidence="2">The sequence shown here is derived from an EMBL/GenBank/DDBJ whole genome shotgun (WGS) entry which is preliminary data.</text>
</comment>
<protein>
    <recommendedName>
        <fullName evidence="1">Rhodanese domain-containing protein</fullName>
    </recommendedName>
</protein>
<proteinExistence type="predicted"/>
<evidence type="ECO:0000259" key="1">
    <source>
        <dbReference type="PROSITE" id="PS50206"/>
    </source>
</evidence>
<dbReference type="SUPFAM" id="SSF52821">
    <property type="entry name" value="Rhodanese/Cell cycle control phosphatase"/>
    <property type="match status" value="1"/>
</dbReference>
<dbReference type="InterPro" id="IPR001763">
    <property type="entry name" value="Rhodanese-like_dom"/>
</dbReference>
<feature type="domain" description="Rhodanese" evidence="1">
    <location>
        <begin position="19"/>
        <end position="98"/>
    </location>
</feature>
<dbReference type="EMBL" id="CM035407">
    <property type="protein sequence ID" value="KAH7443554.1"/>
    <property type="molecule type" value="Genomic_DNA"/>
</dbReference>
<reference evidence="2" key="1">
    <citation type="submission" date="2021-08" db="EMBL/GenBank/DDBJ databases">
        <title>WGS assembly of Ceratopteris richardii.</title>
        <authorList>
            <person name="Marchant D.B."/>
            <person name="Chen G."/>
            <person name="Jenkins J."/>
            <person name="Shu S."/>
            <person name="Leebens-Mack J."/>
            <person name="Grimwood J."/>
            <person name="Schmutz J."/>
            <person name="Soltis P."/>
            <person name="Soltis D."/>
            <person name="Chen Z.-H."/>
        </authorList>
    </citation>
    <scope>NUCLEOTIDE SEQUENCE</scope>
    <source>
        <strain evidence="2">Whitten #5841</strain>
        <tissue evidence="2">Leaf</tissue>
    </source>
</reference>
<organism evidence="2 3">
    <name type="scientific">Ceratopteris richardii</name>
    <name type="common">Triangle waterfern</name>
    <dbReference type="NCBI Taxonomy" id="49495"/>
    <lineage>
        <taxon>Eukaryota</taxon>
        <taxon>Viridiplantae</taxon>
        <taxon>Streptophyta</taxon>
        <taxon>Embryophyta</taxon>
        <taxon>Tracheophyta</taxon>
        <taxon>Polypodiopsida</taxon>
        <taxon>Polypodiidae</taxon>
        <taxon>Polypodiales</taxon>
        <taxon>Pteridineae</taxon>
        <taxon>Pteridaceae</taxon>
        <taxon>Parkerioideae</taxon>
        <taxon>Ceratopteris</taxon>
    </lineage>
</organism>
<dbReference type="CDD" id="cd00158">
    <property type="entry name" value="RHOD"/>
    <property type="match status" value="1"/>
</dbReference>
<dbReference type="OrthoDB" id="566238at2759"/>
<dbReference type="InterPro" id="IPR052367">
    <property type="entry name" value="Thiosulfate_ST/Rhodanese-like"/>
</dbReference>
<dbReference type="PROSITE" id="PS50206">
    <property type="entry name" value="RHODANESE_3"/>
    <property type="match status" value="1"/>
</dbReference>
<sequence>MHVSPLGFLVVPCYNLNTEGVLNVPYMLKADIGLMKNLKFLEEVSHKFGSDDNVVVGFQMGKRSKMVIEELVNVGYRGITHLAGGYVAWVKSGMSVKSNA</sequence>
<dbReference type="PANTHER" id="PTHR45431">
    <property type="entry name" value="RHODANESE-LIKE DOMAIN-CONTAINING PROTEIN 15, CHLOROPLASTIC"/>
    <property type="match status" value="1"/>
</dbReference>
<keyword evidence="3" id="KW-1185">Reference proteome</keyword>
<dbReference type="InterPro" id="IPR036873">
    <property type="entry name" value="Rhodanese-like_dom_sf"/>
</dbReference>
<dbReference type="Gene3D" id="3.40.250.10">
    <property type="entry name" value="Rhodanese-like domain"/>
    <property type="match status" value="1"/>
</dbReference>
<evidence type="ECO:0000313" key="3">
    <source>
        <dbReference type="Proteomes" id="UP000825935"/>
    </source>
</evidence>
<dbReference type="PANTHER" id="PTHR45431:SF3">
    <property type="entry name" value="RHODANESE-LIKE DOMAIN-CONTAINING PROTEIN 15, CHLOROPLASTIC"/>
    <property type="match status" value="1"/>
</dbReference>
<name>A0A8T2VC27_CERRI</name>
<gene>
    <name evidence="2" type="ORF">KP509_02G039900</name>
</gene>
<evidence type="ECO:0000313" key="2">
    <source>
        <dbReference type="EMBL" id="KAH7443554.1"/>
    </source>
</evidence>
<dbReference type="Proteomes" id="UP000825935">
    <property type="component" value="Chromosome 2"/>
</dbReference>